<dbReference type="EMBL" id="JANEYF010004011">
    <property type="protein sequence ID" value="KAJ8932573.1"/>
    <property type="molecule type" value="Genomic_DNA"/>
</dbReference>
<evidence type="ECO:0000313" key="3">
    <source>
        <dbReference type="Proteomes" id="UP001162156"/>
    </source>
</evidence>
<gene>
    <name evidence="2" type="ORF">NQ314_014581</name>
</gene>
<organism evidence="2 3">
    <name type="scientific">Rhamnusium bicolor</name>
    <dbReference type="NCBI Taxonomy" id="1586634"/>
    <lineage>
        <taxon>Eukaryota</taxon>
        <taxon>Metazoa</taxon>
        <taxon>Ecdysozoa</taxon>
        <taxon>Arthropoda</taxon>
        <taxon>Hexapoda</taxon>
        <taxon>Insecta</taxon>
        <taxon>Pterygota</taxon>
        <taxon>Neoptera</taxon>
        <taxon>Endopterygota</taxon>
        <taxon>Coleoptera</taxon>
        <taxon>Polyphaga</taxon>
        <taxon>Cucujiformia</taxon>
        <taxon>Chrysomeloidea</taxon>
        <taxon>Cerambycidae</taxon>
        <taxon>Lepturinae</taxon>
        <taxon>Rhagiini</taxon>
        <taxon>Rhamnusium</taxon>
    </lineage>
</organism>
<dbReference type="Proteomes" id="UP001162156">
    <property type="component" value="Unassembled WGS sequence"/>
</dbReference>
<comment type="caution">
    <text evidence="2">The sequence shown here is derived from an EMBL/GenBank/DDBJ whole genome shotgun (WGS) entry which is preliminary data.</text>
</comment>
<proteinExistence type="predicted"/>
<dbReference type="Pfam" id="PF13843">
    <property type="entry name" value="DDE_Tnp_1_7"/>
    <property type="match status" value="1"/>
</dbReference>
<reference evidence="2" key="1">
    <citation type="journal article" date="2023" name="Insect Mol. Biol.">
        <title>Genome sequencing provides insights into the evolution of gene families encoding plant cell wall-degrading enzymes in longhorned beetles.</title>
        <authorList>
            <person name="Shin N.R."/>
            <person name="Okamura Y."/>
            <person name="Kirsch R."/>
            <person name="Pauchet Y."/>
        </authorList>
    </citation>
    <scope>NUCLEOTIDE SEQUENCE</scope>
    <source>
        <strain evidence="2">RBIC_L_NR</strain>
    </source>
</reference>
<dbReference type="AlphaFoldDB" id="A0AAV8X0R7"/>
<evidence type="ECO:0000313" key="2">
    <source>
        <dbReference type="EMBL" id="KAJ8932573.1"/>
    </source>
</evidence>
<keyword evidence="3" id="KW-1185">Reference proteome</keyword>
<dbReference type="PANTHER" id="PTHR46599:SF3">
    <property type="entry name" value="PIGGYBAC TRANSPOSABLE ELEMENT-DERIVED PROTEIN 4"/>
    <property type="match status" value="1"/>
</dbReference>
<dbReference type="PANTHER" id="PTHR46599">
    <property type="entry name" value="PIGGYBAC TRANSPOSABLE ELEMENT-DERIVED PROTEIN 4"/>
    <property type="match status" value="1"/>
</dbReference>
<feature type="domain" description="PiggyBac transposable element-derived protein" evidence="1">
    <location>
        <begin position="6"/>
        <end position="96"/>
    </location>
</feature>
<dbReference type="InterPro" id="IPR029526">
    <property type="entry name" value="PGBD"/>
</dbReference>
<evidence type="ECO:0000259" key="1">
    <source>
        <dbReference type="Pfam" id="PF13843"/>
    </source>
</evidence>
<name>A0AAV8X0R7_9CUCU</name>
<sequence length="104" mass="12140">MAQDMLVCLKWKDKKPVYFLSNHHDPEDSVMTNRRNKDGTLQELSCPRLVADYNKHMGSVDKADMLKTCYAIDCKSKKWYHRIVWHFLDTTVVNAYILSKESSG</sequence>
<accession>A0AAV8X0R7</accession>
<protein>
    <recommendedName>
        <fullName evidence="1">PiggyBac transposable element-derived protein domain-containing protein</fullName>
    </recommendedName>
</protein>